<sequence>MTVNMARRVWDLVDPYALASLLSPDDAGTVLDLHEGQVGVLPFRPGLTANARAWSARLPWAALILYPATREPVQYPITEHRLAADTAAAKVYLFPAHIFTERAWRKGDTFQHIDYLNDNQPGVFWINLDDASTRGDLNPYEITNPNTTNRT</sequence>
<dbReference type="AlphaFoldDB" id="A0A3M2M4Y0"/>
<proteinExistence type="predicted"/>
<evidence type="ECO:0000313" key="1">
    <source>
        <dbReference type="EMBL" id="RMI42178.1"/>
    </source>
</evidence>
<accession>A0A3M2M4Y0</accession>
<protein>
    <submittedName>
        <fullName evidence="1">Uncharacterized protein</fullName>
    </submittedName>
</protein>
<keyword evidence="2" id="KW-1185">Reference proteome</keyword>
<dbReference type="EMBL" id="RFFG01000035">
    <property type="protein sequence ID" value="RMI42178.1"/>
    <property type="molecule type" value="Genomic_DNA"/>
</dbReference>
<comment type="caution">
    <text evidence="1">The sequence shown here is derived from an EMBL/GenBank/DDBJ whole genome shotgun (WGS) entry which is preliminary data.</text>
</comment>
<evidence type="ECO:0000313" key="2">
    <source>
        <dbReference type="Proteomes" id="UP000282674"/>
    </source>
</evidence>
<organism evidence="1 2">
    <name type="scientific">Actinomadura harenae</name>
    <dbReference type="NCBI Taxonomy" id="2483351"/>
    <lineage>
        <taxon>Bacteria</taxon>
        <taxon>Bacillati</taxon>
        <taxon>Actinomycetota</taxon>
        <taxon>Actinomycetes</taxon>
        <taxon>Streptosporangiales</taxon>
        <taxon>Thermomonosporaceae</taxon>
        <taxon>Actinomadura</taxon>
    </lineage>
</organism>
<gene>
    <name evidence="1" type="ORF">EBO15_20305</name>
</gene>
<reference evidence="1 2" key="1">
    <citation type="submission" date="2018-10" db="EMBL/GenBank/DDBJ databases">
        <title>Isolation from soil.</title>
        <authorList>
            <person name="Hu J."/>
        </authorList>
    </citation>
    <scope>NUCLEOTIDE SEQUENCE [LARGE SCALE GENOMIC DNA]</scope>
    <source>
        <strain evidence="1 2">NEAU-Ht49</strain>
    </source>
</reference>
<dbReference type="Proteomes" id="UP000282674">
    <property type="component" value="Unassembled WGS sequence"/>
</dbReference>
<name>A0A3M2M4Y0_9ACTN</name>